<name>A0ACC0MK06_RHOML</name>
<dbReference type="Proteomes" id="UP001062846">
    <property type="component" value="Chromosome 8"/>
</dbReference>
<comment type="caution">
    <text evidence="1">The sequence shown here is derived from an EMBL/GenBank/DDBJ whole genome shotgun (WGS) entry which is preliminary data.</text>
</comment>
<organism evidence="1 2">
    <name type="scientific">Rhododendron molle</name>
    <name type="common">Chinese azalea</name>
    <name type="synonym">Azalea mollis</name>
    <dbReference type="NCBI Taxonomy" id="49168"/>
    <lineage>
        <taxon>Eukaryota</taxon>
        <taxon>Viridiplantae</taxon>
        <taxon>Streptophyta</taxon>
        <taxon>Embryophyta</taxon>
        <taxon>Tracheophyta</taxon>
        <taxon>Spermatophyta</taxon>
        <taxon>Magnoliopsida</taxon>
        <taxon>eudicotyledons</taxon>
        <taxon>Gunneridae</taxon>
        <taxon>Pentapetalae</taxon>
        <taxon>asterids</taxon>
        <taxon>Ericales</taxon>
        <taxon>Ericaceae</taxon>
        <taxon>Ericoideae</taxon>
        <taxon>Rhodoreae</taxon>
        <taxon>Rhododendron</taxon>
    </lineage>
</organism>
<keyword evidence="2" id="KW-1185">Reference proteome</keyword>
<evidence type="ECO:0000313" key="2">
    <source>
        <dbReference type="Proteomes" id="UP001062846"/>
    </source>
</evidence>
<protein>
    <submittedName>
        <fullName evidence="1">Uncharacterized protein</fullName>
    </submittedName>
</protein>
<accession>A0ACC0MK06</accession>
<reference evidence="1" key="1">
    <citation type="submission" date="2022-02" db="EMBL/GenBank/DDBJ databases">
        <title>Plant Genome Project.</title>
        <authorList>
            <person name="Zhang R.-G."/>
        </authorList>
    </citation>
    <scope>NUCLEOTIDE SEQUENCE</scope>
    <source>
        <strain evidence="1">AT1</strain>
    </source>
</reference>
<evidence type="ECO:0000313" key="1">
    <source>
        <dbReference type="EMBL" id="KAI8540894.1"/>
    </source>
</evidence>
<proteinExistence type="predicted"/>
<dbReference type="EMBL" id="CM046395">
    <property type="protein sequence ID" value="KAI8540894.1"/>
    <property type="molecule type" value="Genomic_DNA"/>
</dbReference>
<gene>
    <name evidence="1" type="ORF">RHMOL_Rhmol08G0020800</name>
</gene>
<sequence length="110" mass="12507">MEDTHFSTLGQDPETQISDPSIATAFDWDKPFNEENQESPMDEDEESSTDHMGDFDIICGVGGEAPVVRSRYGRGGPVTLWSFMVRFRWIRDISKPVKQGDWVSLSDYEV</sequence>